<dbReference type="Gene3D" id="1.25.40.10">
    <property type="entry name" value="Tetratricopeptide repeat domain"/>
    <property type="match status" value="1"/>
</dbReference>
<dbReference type="PANTHER" id="PTHR31859">
    <property type="entry name" value="TETRATRICOPEPTIDE REPEAT PROTEIN 39 FAMILY MEMBER"/>
    <property type="match status" value="1"/>
</dbReference>
<reference evidence="1" key="1">
    <citation type="submission" date="2021-01" db="UniProtKB">
        <authorList>
            <consortium name="EnsemblMetazoa"/>
        </authorList>
    </citation>
    <scope>IDENTIFICATION</scope>
</reference>
<dbReference type="Proteomes" id="UP000594260">
    <property type="component" value="Unplaced"/>
</dbReference>
<proteinExistence type="predicted"/>
<dbReference type="RefSeq" id="XP_022658684.1">
    <property type="nucleotide sequence ID" value="XM_022802949.1"/>
</dbReference>
<dbReference type="OrthoDB" id="6421628at2759"/>
<dbReference type="KEGG" id="vde:111249274"/>
<dbReference type="SUPFAM" id="SSF48452">
    <property type="entry name" value="TPR-like"/>
    <property type="match status" value="1"/>
</dbReference>
<dbReference type="InterPro" id="IPR011990">
    <property type="entry name" value="TPR-like_helical_dom_sf"/>
</dbReference>
<protein>
    <recommendedName>
        <fullName evidence="3">Tetratricopeptide repeat protein 39B</fullName>
    </recommendedName>
</protein>
<keyword evidence="2" id="KW-1185">Reference proteome</keyword>
<dbReference type="PANTHER" id="PTHR31859:SF9">
    <property type="entry name" value="TETRATRICOPEPTIDE REPEAT PROTEIN 39B"/>
    <property type="match status" value="1"/>
</dbReference>
<dbReference type="EnsemblMetazoa" id="XM_022802949">
    <property type="protein sequence ID" value="XP_022658684"/>
    <property type="gene ID" value="LOC111249274"/>
</dbReference>
<sequence>MVFGSKRDDSGGAGTLVILDDGGLVEYTEKAEEVEAYFEKPSDATVPIGEAVQEALKYIEKIICNDITQVLDDLYKRRTRSVYHAMAYAHVMFLRAGLTLHKEDIEKAVAALIETSTFCHGRRKQSSMVYRIILRENYNSYTTEQVHAELCYGTTLLAESILTMLQDPSFLSVVHGAFKFRSCYRAFKECIAILKERSWGENEQKIHFESGVMLGVGVYNLIIASLPQKVLNLLEFIGFHGDEATGERLLMEQVESFEGFMAVLSCCALLIYQTYLYYIFGNGDADFELIHKTVEKLTTRFPQAALGLYFEGRLHQINGRIESAIEKFELANKVMDDYIPFDAFFNWDHTYLYAFAGRWNEADATVAALQEKCSWSNATAIYVRAACTYMRGLSESNNHVVPEEILATVTSAMSEVPSKCRMVAGRTVPIEVFCSMRSRTFLERNRLILPLYELMYLWGHFNMFSKNNDTLMKAYRVVLDEVTRLKPVYDHDATYLPDWCLARFMQGVLLRYLKELDKAEEIFKEVIEQGPVLKEEIHSAAFSSLELGLLLIDRGLLEEAKERIKLTRAYRSFPLSIPVSFKVHSAYKQVKKLLQEHPWDQKGSL</sequence>
<name>A0A7M7JYA1_VARDE</name>
<evidence type="ECO:0000313" key="2">
    <source>
        <dbReference type="Proteomes" id="UP000594260"/>
    </source>
</evidence>
<evidence type="ECO:0008006" key="3">
    <source>
        <dbReference type="Google" id="ProtNLM"/>
    </source>
</evidence>
<dbReference type="InterPro" id="IPR019412">
    <property type="entry name" value="IML2/TPR_39"/>
</dbReference>
<evidence type="ECO:0000313" key="1">
    <source>
        <dbReference type="EnsemblMetazoa" id="XP_022658684"/>
    </source>
</evidence>
<dbReference type="Pfam" id="PF10300">
    <property type="entry name" value="Iml2-TPR_39"/>
    <property type="match status" value="1"/>
</dbReference>
<dbReference type="AlphaFoldDB" id="A0A7M7JYA1"/>
<organism evidence="1 2">
    <name type="scientific">Varroa destructor</name>
    <name type="common">Honeybee mite</name>
    <dbReference type="NCBI Taxonomy" id="109461"/>
    <lineage>
        <taxon>Eukaryota</taxon>
        <taxon>Metazoa</taxon>
        <taxon>Ecdysozoa</taxon>
        <taxon>Arthropoda</taxon>
        <taxon>Chelicerata</taxon>
        <taxon>Arachnida</taxon>
        <taxon>Acari</taxon>
        <taxon>Parasitiformes</taxon>
        <taxon>Mesostigmata</taxon>
        <taxon>Gamasina</taxon>
        <taxon>Dermanyssoidea</taxon>
        <taxon>Varroidae</taxon>
        <taxon>Varroa</taxon>
    </lineage>
</organism>
<dbReference type="InParanoid" id="A0A7M7JYA1"/>
<dbReference type="GeneID" id="111249274"/>
<accession>A0A7M7JYA1</accession>